<dbReference type="PIRSF" id="PIRSF001112">
    <property type="entry name" value="Epoxide_hydrolase"/>
    <property type="match status" value="1"/>
</dbReference>
<keyword evidence="10" id="KW-1185">Reference proteome</keyword>
<evidence type="ECO:0000256" key="8">
    <source>
        <dbReference type="SAM" id="SignalP"/>
    </source>
</evidence>
<dbReference type="KEGG" id="nlo:107227165"/>
<evidence type="ECO:0000313" key="11">
    <source>
        <dbReference type="RefSeq" id="XP_015523707.1"/>
    </source>
</evidence>
<reference evidence="11" key="1">
    <citation type="submission" date="2025-08" db="UniProtKB">
        <authorList>
            <consortium name="RefSeq"/>
        </authorList>
    </citation>
    <scope>IDENTIFICATION</scope>
    <source>
        <tissue evidence="11">Thorax and Abdomen</tissue>
    </source>
</reference>
<organism evidence="11">
    <name type="scientific">Neodiprion lecontei</name>
    <name type="common">Redheaded pine sawfly</name>
    <dbReference type="NCBI Taxonomy" id="441921"/>
    <lineage>
        <taxon>Eukaryota</taxon>
        <taxon>Metazoa</taxon>
        <taxon>Ecdysozoa</taxon>
        <taxon>Arthropoda</taxon>
        <taxon>Hexapoda</taxon>
        <taxon>Insecta</taxon>
        <taxon>Pterygota</taxon>
        <taxon>Neoptera</taxon>
        <taxon>Endopterygota</taxon>
        <taxon>Hymenoptera</taxon>
        <taxon>Tenthredinoidea</taxon>
        <taxon>Diprionidae</taxon>
        <taxon>Diprioninae</taxon>
        <taxon>Neodiprion</taxon>
    </lineage>
</organism>
<feature type="domain" description="Epoxide hydrolase N-terminal" evidence="9">
    <location>
        <begin position="48"/>
        <end position="159"/>
    </location>
</feature>
<evidence type="ECO:0000256" key="6">
    <source>
        <dbReference type="PIRNR" id="PIRNR001112"/>
    </source>
</evidence>
<dbReference type="InterPro" id="IPR010497">
    <property type="entry name" value="Epoxide_hydro_N"/>
</dbReference>
<dbReference type="GO" id="GO:0033961">
    <property type="term" value="F:cis-stilbene-oxide hydrolase activity"/>
    <property type="evidence" value="ECO:0007669"/>
    <property type="project" value="UniProtKB-UniRule"/>
</dbReference>
<dbReference type="SUPFAM" id="SSF53474">
    <property type="entry name" value="alpha/beta-Hydrolases"/>
    <property type="match status" value="1"/>
</dbReference>
<name>A0A6J0CAV6_NEOLC</name>
<dbReference type="PANTHER" id="PTHR21661">
    <property type="entry name" value="EPOXIDE HYDROLASE 1-RELATED"/>
    <property type="match status" value="1"/>
</dbReference>
<proteinExistence type="inferred from homology"/>
<dbReference type="PANTHER" id="PTHR21661:SF35">
    <property type="entry name" value="EPOXIDE HYDROLASE"/>
    <property type="match status" value="1"/>
</dbReference>
<keyword evidence="5 6" id="KW-0378">Hydrolase</keyword>
<dbReference type="OrthoDB" id="7130006at2759"/>
<dbReference type="GeneID" id="107227165"/>
<comment type="catalytic activity">
    <reaction evidence="1 6">
        <text>1-(4-methoxyphenyl)-N-methyl-N-[(3-methyloxetan-3-yl)methyl]methanamine + H2O = 2-{[(4-methoxybenzyl)(methyl)amino]methyl}-2-methylpropane-1,3-diol</text>
        <dbReference type="Rhea" id="RHEA:55764"/>
        <dbReference type="ChEBI" id="CHEBI:15377"/>
        <dbReference type="ChEBI" id="CHEBI:139161"/>
        <dbReference type="ChEBI" id="CHEBI:139164"/>
        <dbReference type="EC" id="3.3.2.9"/>
    </reaction>
</comment>
<feature type="active site" description="Nucleophile" evidence="7">
    <location>
        <position position="225"/>
    </location>
</feature>
<dbReference type="GO" id="GO:0097176">
    <property type="term" value="P:epoxide metabolic process"/>
    <property type="evidence" value="ECO:0007669"/>
    <property type="project" value="TreeGrafter"/>
</dbReference>
<keyword evidence="4 6" id="KW-0058">Aromatic hydrocarbons catabolism</keyword>
<evidence type="ECO:0000256" key="5">
    <source>
        <dbReference type="ARBA" id="ARBA00022801"/>
    </source>
</evidence>
<keyword evidence="6" id="KW-0472">Membrane</keyword>
<feature type="chain" id="PRO_5026817313" description="Epoxide hydrolase" evidence="8">
    <location>
        <begin position="17"/>
        <end position="464"/>
    </location>
</feature>
<sequence length="464" mass="52639">MWKLTLVSLLLIYGIAKYFGSTGQPELPVLPSDQYWGPGQAREVDKSIRPFKIDIPKQVIDDLKTRLSRTRSLTKPLEGAAWTYGVNTGYLQTVLEYWREKYNWTERQALLNKYPQFKTNIQGLDIHFYHVKPTVPKDRPVRVLPLLLLHGWPGSVVEFQKAIPLLSTPRPDQDFVFELVVPSLPGYGFSDSAVRPGLGSAQVAVLMTNLMNRLGFEKFYTQGGDWGSLITTNIGILRPTNVLGAHLNLCSSRTVSSTFWSILGSYIPSLIVSDEHWSKMYPLSYHWSRLVEEMGYLHIQSTKPDTVGVALSDSPAGLAAYILEKFSTWTNPEYRFSEDGKLLEKFTIDELLDNLMLYWVTNSITTSMRLYSESFNSAQQSLKLDSANLRVPTGCAIFPHEISYQPESLLRLRYSDLVQVNHMPRGGHFAIFEEPQLLADDVWSFVGLVEKKKKTKQTATSTEL</sequence>
<comment type="function">
    <text evidence="6">Catalyzes juvenile hormone hydrolysis.</text>
</comment>
<evidence type="ECO:0000256" key="1">
    <source>
        <dbReference type="ARBA" id="ARBA00000221"/>
    </source>
</evidence>
<evidence type="ECO:0000256" key="4">
    <source>
        <dbReference type="ARBA" id="ARBA00022797"/>
    </source>
</evidence>
<evidence type="ECO:0000256" key="2">
    <source>
        <dbReference type="ARBA" id="ARBA00004111"/>
    </source>
</evidence>
<evidence type="ECO:0000313" key="10">
    <source>
        <dbReference type="Proteomes" id="UP000829291"/>
    </source>
</evidence>
<feature type="active site" description="Proton acceptor" evidence="7">
    <location>
        <position position="428"/>
    </location>
</feature>
<feature type="active site" description="Proton donor" evidence="7">
    <location>
        <position position="371"/>
    </location>
</feature>
<keyword evidence="8" id="KW-0732">Signal</keyword>
<dbReference type="Pfam" id="PF06441">
    <property type="entry name" value="EHN"/>
    <property type="match status" value="1"/>
</dbReference>
<comment type="subcellular location">
    <subcellularLocation>
        <location evidence="6">Endoplasmic reticulum membrane</location>
    </subcellularLocation>
    <subcellularLocation>
        <location evidence="2">Microsome membrane</location>
        <topology evidence="2">Single-pass membrane protein</topology>
    </subcellularLocation>
</comment>
<comment type="similarity">
    <text evidence="3 6">Belongs to the peptidase S33 family.</text>
</comment>
<dbReference type="FunCoup" id="A0A6J0CAV6">
    <property type="interactions" value="238"/>
</dbReference>
<dbReference type="Proteomes" id="UP000829291">
    <property type="component" value="Chromosome 3"/>
</dbReference>
<accession>A0A6J0CAV6</accession>
<dbReference type="InterPro" id="IPR000639">
    <property type="entry name" value="Epox_hydrolase-like"/>
</dbReference>
<dbReference type="AlphaFoldDB" id="A0A6J0CAV6"/>
<feature type="signal peptide" evidence="8">
    <location>
        <begin position="1"/>
        <end position="16"/>
    </location>
</feature>
<dbReference type="InParanoid" id="A0A6J0CAV6"/>
<dbReference type="InterPro" id="IPR016292">
    <property type="entry name" value="Epoxide_hydrolase"/>
</dbReference>
<dbReference type="PRINTS" id="PR00412">
    <property type="entry name" value="EPOXHYDRLASE"/>
</dbReference>
<dbReference type="EC" id="3.3.2.9" evidence="6"/>
<comment type="catalytic activity">
    <reaction evidence="6">
        <text>cis-stilbene oxide + H2O = (1R,2R)-hydrobenzoin</text>
        <dbReference type="Rhea" id="RHEA:23900"/>
        <dbReference type="ChEBI" id="CHEBI:15377"/>
        <dbReference type="ChEBI" id="CHEBI:50004"/>
        <dbReference type="ChEBI" id="CHEBI:50014"/>
        <dbReference type="EC" id="3.3.2.9"/>
    </reaction>
</comment>
<keyword evidence="6" id="KW-0256">Endoplasmic reticulum</keyword>
<gene>
    <name evidence="11" type="primary">LOC107227165</name>
</gene>
<evidence type="ECO:0000256" key="3">
    <source>
        <dbReference type="ARBA" id="ARBA00010088"/>
    </source>
</evidence>
<dbReference type="Gene3D" id="3.40.50.1820">
    <property type="entry name" value="alpha/beta hydrolase"/>
    <property type="match status" value="1"/>
</dbReference>
<protein>
    <recommendedName>
        <fullName evidence="6">Epoxide hydrolase</fullName>
        <ecNumber evidence="6">3.3.2.9</ecNumber>
    </recommendedName>
</protein>
<dbReference type="GO" id="GO:0005789">
    <property type="term" value="C:endoplasmic reticulum membrane"/>
    <property type="evidence" value="ECO:0007669"/>
    <property type="project" value="UniProtKB-SubCell"/>
</dbReference>
<evidence type="ECO:0000259" key="9">
    <source>
        <dbReference type="Pfam" id="PF06441"/>
    </source>
</evidence>
<dbReference type="InterPro" id="IPR029058">
    <property type="entry name" value="AB_hydrolase_fold"/>
</dbReference>
<dbReference type="RefSeq" id="XP_015523707.1">
    <property type="nucleotide sequence ID" value="XM_015668221.2"/>
</dbReference>
<evidence type="ECO:0000256" key="7">
    <source>
        <dbReference type="PIRSR" id="PIRSR001112-1"/>
    </source>
</evidence>